<dbReference type="Proteomes" id="UP000604046">
    <property type="component" value="Unassembled WGS sequence"/>
</dbReference>
<name>A0A812R2X6_9DINO</name>
<evidence type="ECO:0000256" key="2">
    <source>
        <dbReference type="ARBA" id="ARBA00022614"/>
    </source>
</evidence>
<protein>
    <submittedName>
        <fullName evidence="4">Nlrc5 protein</fullName>
    </submittedName>
</protein>
<dbReference type="InterPro" id="IPR032675">
    <property type="entry name" value="LRR_dom_sf"/>
</dbReference>
<accession>A0A812R2X6</accession>
<comment type="caution">
    <text evidence="4">The sequence shown here is derived from an EMBL/GenBank/DDBJ whole genome shotgun (WGS) entry which is preliminary data.</text>
</comment>
<dbReference type="EMBL" id="CAJNDS010002298">
    <property type="protein sequence ID" value="CAE7418160.1"/>
    <property type="molecule type" value="Genomic_DNA"/>
</dbReference>
<dbReference type="GO" id="GO:0005829">
    <property type="term" value="C:cytosol"/>
    <property type="evidence" value="ECO:0007669"/>
    <property type="project" value="TreeGrafter"/>
</dbReference>
<dbReference type="PANTHER" id="PTHR24113:SF12">
    <property type="entry name" value="RAN GTPASE-ACTIVATING PROTEIN 1"/>
    <property type="match status" value="1"/>
</dbReference>
<proteinExistence type="predicted"/>
<keyword evidence="3" id="KW-0677">Repeat</keyword>
<dbReference type="AlphaFoldDB" id="A0A812R2X6"/>
<dbReference type="Pfam" id="PF13516">
    <property type="entry name" value="LRR_6"/>
    <property type="match status" value="4"/>
</dbReference>
<evidence type="ECO:0000313" key="4">
    <source>
        <dbReference type="EMBL" id="CAE7418160.1"/>
    </source>
</evidence>
<keyword evidence="1" id="KW-0343">GTPase activation</keyword>
<dbReference type="OrthoDB" id="426606at2759"/>
<dbReference type="InterPro" id="IPR027038">
    <property type="entry name" value="RanGap"/>
</dbReference>
<dbReference type="InterPro" id="IPR001611">
    <property type="entry name" value="Leu-rich_rpt"/>
</dbReference>
<reference evidence="4" key="1">
    <citation type="submission" date="2021-02" db="EMBL/GenBank/DDBJ databases">
        <authorList>
            <person name="Dougan E. K."/>
            <person name="Rhodes N."/>
            <person name="Thang M."/>
            <person name="Chan C."/>
        </authorList>
    </citation>
    <scope>NUCLEOTIDE SEQUENCE</scope>
</reference>
<evidence type="ECO:0000256" key="1">
    <source>
        <dbReference type="ARBA" id="ARBA00022468"/>
    </source>
</evidence>
<dbReference type="PANTHER" id="PTHR24113">
    <property type="entry name" value="RAN GTPASE-ACTIVATING PROTEIN 1"/>
    <property type="match status" value="1"/>
</dbReference>
<dbReference type="SUPFAM" id="SSF52047">
    <property type="entry name" value="RNI-like"/>
    <property type="match status" value="1"/>
</dbReference>
<dbReference type="SMART" id="SM00368">
    <property type="entry name" value="LRR_RI"/>
    <property type="match status" value="6"/>
</dbReference>
<evidence type="ECO:0000256" key="3">
    <source>
        <dbReference type="ARBA" id="ARBA00022737"/>
    </source>
</evidence>
<keyword evidence="5" id="KW-1185">Reference proteome</keyword>
<organism evidence="4 5">
    <name type="scientific">Symbiodinium natans</name>
    <dbReference type="NCBI Taxonomy" id="878477"/>
    <lineage>
        <taxon>Eukaryota</taxon>
        <taxon>Sar</taxon>
        <taxon>Alveolata</taxon>
        <taxon>Dinophyceae</taxon>
        <taxon>Suessiales</taxon>
        <taxon>Symbiodiniaceae</taxon>
        <taxon>Symbiodinium</taxon>
    </lineage>
</organism>
<dbReference type="Gene3D" id="3.80.10.10">
    <property type="entry name" value="Ribonuclease Inhibitor"/>
    <property type="match status" value="1"/>
</dbReference>
<dbReference type="GO" id="GO:0005634">
    <property type="term" value="C:nucleus"/>
    <property type="evidence" value="ECO:0007669"/>
    <property type="project" value="TreeGrafter"/>
</dbReference>
<dbReference type="GO" id="GO:0031267">
    <property type="term" value="F:small GTPase binding"/>
    <property type="evidence" value="ECO:0007669"/>
    <property type="project" value="TreeGrafter"/>
</dbReference>
<evidence type="ECO:0000313" key="5">
    <source>
        <dbReference type="Proteomes" id="UP000604046"/>
    </source>
</evidence>
<keyword evidence="2" id="KW-0433">Leucine-rich repeat</keyword>
<dbReference type="GO" id="GO:0005096">
    <property type="term" value="F:GTPase activator activity"/>
    <property type="evidence" value="ECO:0007669"/>
    <property type="project" value="UniProtKB-KW"/>
</dbReference>
<dbReference type="GO" id="GO:0048471">
    <property type="term" value="C:perinuclear region of cytoplasm"/>
    <property type="evidence" value="ECO:0007669"/>
    <property type="project" value="TreeGrafter"/>
</dbReference>
<gene>
    <name evidence="4" type="primary">Nlrc5</name>
    <name evidence="4" type="ORF">SNAT2548_LOCUS22741</name>
</gene>
<sequence length="505" mass="55370">MTAQAEDVFEDFAGLPILQRSIEQGHVALLRASWLHGRSLADPVNPLPRRQSLPPEAFWNDFGSLTGNVPSRLIVVSHFWPDGEHADPDCRMQELLAKMVEKHRQRLSLEHEHDMEFAVFLDWCSLYQHPRTPDQEAVYQRSLQDMSAWYASPSTTKWFMPSSSSPHVWPCLQRMLANLGCSESLMVEASEAIESSFPRPPPSGCRGSPPATPSAFNLLIESKAFEHSHMVALSQRLYHKAFTSILGLQEWLDFSSRGWDDFNALRLAEVLVHSQHLVKLVLADNKITDVGMEAIATHLPGTLQILDISHNIIGDAGATCLANALCNLPELRQLYISGNSFGELGFSALASELPRCEKLSTLRAAKLGLGDSLQTLATVLPQCPSLQSLCLNENQMGSAAASLLASTLTSFIEELQLDDNGIGDIGIRAIAGRFRDSAHLRLLSLSENCFGDSGAAALARALPSCPALRTLRVSFNHISPQALNRLRLAVPGLNLSAFGQSARAR</sequence>
<dbReference type="GO" id="GO:0006913">
    <property type="term" value="P:nucleocytoplasmic transport"/>
    <property type="evidence" value="ECO:0007669"/>
    <property type="project" value="TreeGrafter"/>
</dbReference>